<dbReference type="GO" id="GO:0005886">
    <property type="term" value="C:plasma membrane"/>
    <property type="evidence" value="ECO:0007669"/>
    <property type="project" value="UniProtKB-SubCell"/>
</dbReference>
<keyword evidence="5 8" id="KW-0812">Transmembrane</keyword>
<keyword evidence="6 8" id="KW-1133">Transmembrane helix</keyword>
<dbReference type="InterPro" id="IPR038731">
    <property type="entry name" value="RgtA/B/C-like"/>
</dbReference>
<feature type="transmembrane region" description="Helical" evidence="8">
    <location>
        <begin position="184"/>
        <end position="204"/>
    </location>
</feature>
<dbReference type="PANTHER" id="PTHR33908:SF11">
    <property type="entry name" value="MEMBRANE PROTEIN"/>
    <property type="match status" value="1"/>
</dbReference>
<proteinExistence type="predicted"/>
<evidence type="ECO:0000256" key="8">
    <source>
        <dbReference type="SAM" id="Phobius"/>
    </source>
</evidence>
<feature type="transmembrane region" description="Helical" evidence="8">
    <location>
        <begin position="248"/>
        <end position="265"/>
    </location>
</feature>
<evidence type="ECO:0000256" key="6">
    <source>
        <dbReference type="ARBA" id="ARBA00022989"/>
    </source>
</evidence>
<name>A0A1F7YE35_9BACT</name>
<keyword evidence="2" id="KW-1003">Cell membrane</keyword>
<dbReference type="InterPro" id="IPR050297">
    <property type="entry name" value="LipidA_mod_glycosyltrf_83"/>
</dbReference>
<feature type="transmembrane region" description="Helical" evidence="8">
    <location>
        <begin position="277"/>
        <end position="296"/>
    </location>
</feature>
<keyword evidence="4" id="KW-0808">Transferase</keyword>
<keyword evidence="7 8" id="KW-0472">Membrane</keyword>
<feature type="transmembrane region" description="Helical" evidence="8">
    <location>
        <begin position="70"/>
        <end position="88"/>
    </location>
</feature>
<gene>
    <name evidence="10" type="ORF">A2627_02875</name>
</gene>
<dbReference type="GO" id="GO:0009103">
    <property type="term" value="P:lipopolysaccharide biosynthetic process"/>
    <property type="evidence" value="ECO:0007669"/>
    <property type="project" value="UniProtKB-ARBA"/>
</dbReference>
<evidence type="ECO:0000259" key="9">
    <source>
        <dbReference type="Pfam" id="PF13231"/>
    </source>
</evidence>
<keyword evidence="3" id="KW-0328">Glycosyltransferase</keyword>
<feature type="transmembrane region" description="Helical" evidence="8">
    <location>
        <begin position="327"/>
        <end position="344"/>
    </location>
</feature>
<accession>A0A1F7YE35</accession>
<dbReference type="PANTHER" id="PTHR33908">
    <property type="entry name" value="MANNOSYLTRANSFERASE YKCB-RELATED"/>
    <property type="match status" value="1"/>
</dbReference>
<comment type="subcellular location">
    <subcellularLocation>
        <location evidence="1">Cell membrane</location>
        <topology evidence="1">Multi-pass membrane protein</topology>
    </subcellularLocation>
</comment>
<organism evidence="10 11">
    <name type="scientific">Candidatus Woesebacteria bacterium RIFCSPHIGHO2_01_FULL_39_28</name>
    <dbReference type="NCBI Taxonomy" id="1802496"/>
    <lineage>
        <taxon>Bacteria</taxon>
        <taxon>Candidatus Woeseibacteriota</taxon>
    </lineage>
</organism>
<feature type="transmembrane region" description="Helical" evidence="8">
    <location>
        <begin position="147"/>
        <end position="172"/>
    </location>
</feature>
<dbReference type="Proteomes" id="UP000178851">
    <property type="component" value="Unassembled WGS sequence"/>
</dbReference>
<evidence type="ECO:0000256" key="7">
    <source>
        <dbReference type="ARBA" id="ARBA00023136"/>
    </source>
</evidence>
<evidence type="ECO:0000256" key="4">
    <source>
        <dbReference type="ARBA" id="ARBA00022679"/>
    </source>
</evidence>
<evidence type="ECO:0000256" key="5">
    <source>
        <dbReference type="ARBA" id="ARBA00022692"/>
    </source>
</evidence>
<feature type="domain" description="Glycosyltransferase RgtA/B/C/D-like" evidence="9">
    <location>
        <begin position="50"/>
        <end position="196"/>
    </location>
</feature>
<feature type="transmembrane region" description="Helical" evidence="8">
    <location>
        <begin position="100"/>
        <end position="118"/>
    </location>
</feature>
<evidence type="ECO:0000313" key="11">
    <source>
        <dbReference type="Proteomes" id="UP000178851"/>
    </source>
</evidence>
<evidence type="ECO:0000256" key="3">
    <source>
        <dbReference type="ARBA" id="ARBA00022676"/>
    </source>
</evidence>
<dbReference type="EMBL" id="MGGI01000025">
    <property type="protein sequence ID" value="OGM24888.1"/>
    <property type="molecule type" value="Genomic_DNA"/>
</dbReference>
<dbReference type="Pfam" id="PF13231">
    <property type="entry name" value="PMT_2"/>
    <property type="match status" value="1"/>
</dbReference>
<comment type="caution">
    <text evidence="10">The sequence shown here is derived from an EMBL/GenBank/DDBJ whole genome shotgun (WGS) entry which is preliminary data.</text>
</comment>
<feature type="transmembrane region" description="Helical" evidence="8">
    <location>
        <begin position="302"/>
        <end position="320"/>
    </location>
</feature>
<feature type="transmembrane region" description="Helical" evidence="8">
    <location>
        <begin position="124"/>
        <end position="140"/>
    </location>
</feature>
<evidence type="ECO:0000313" key="10">
    <source>
        <dbReference type="EMBL" id="OGM24888.1"/>
    </source>
</evidence>
<evidence type="ECO:0000256" key="1">
    <source>
        <dbReference type="ARBA" id="ARBA00004651"/>
    </source>
</evidence>
<dbReference type="AlphaFoldDB" id="A0A1F7YE35"/>
<sequence length="451" mass="52672">MIVLILALGLVLRLINLNQSFWLDEAISGLAAKNYSFIGIITKFAQGDTHPPLYYLVLRLWSLVFGYSEISMRLLSVLLGVATIFVIYKISVTLFKNKSKFLYTAPLLLATSGLHIYYSQEVRMYTLSTLLVSLTVYFFLKKDWVKFSIALLFLGMTDYLPLLVLPAIWIYFILSKKYEAKKFISSHIPLVLFFVIWFPSFLVQMQGTKVYLAAFQAWRQVLGSAGLKDFVLVWIKFIIGRISFELKVFYALIIILPSAPILFLLSKSFTKFKKYSLIWFWLLVPLILFFIGSIFIPGFSYFRLLFIIPAFYILISSGINKSKFSELAFFLVVSLNLFFSAVYIQNQQFWREDWRGAVAFVESQIKPNEIVLMSFPEPFAPYRWYSKEKEFAFGTTDYSLINKSGLYTFDYLMDLTDHERKLYIKLEKEGFKPLEVYDFRGIGQVRHWERQ</sequence>
<protein>
    <recommendedName>
        <fullName evidence="9">Glycosyltransferase RgtA/B/C/D-like domain-containing protein</fullName>
    </recommendedName>
</protein>
<evidence type="ECO:0000256" key="2">
    <source>
        <dbReference type="ARBA" id="ARBA00022475"/>
    </source>
</evidence>
<feature type="transmembrane region" description="Helical" evidence="8">
    <location>
        <begin position="225"/>
        <end position="242"/>
    </location>
</feature>
<dbReference type="GO" id="GO:0016763">
    <property type="term" value="F:pentosyltransferase activity"/>
    <property type="evidence" value="ECO:0007669"/>
    <property type="project" value="TreeGrafter"/>
</dbReference>
<reference evidence="10 11" key="1">
    <citation type="journal article" date="2016" name="Nat. Commun.">
        <title>Thousands of microbial genomes shed light on interconnected biogeochemical processes in an aquifer system.</title>
        <authorList>
            <person name="Anantharaman K."/>
            <person name="Brown C.T."/>
            <person name="Hug L.A."/>
            <person name="Sharon I."/>
            <person name="Castelle C.J."/>
            <person name="Probst A.J."/>
            <person name="Thomas B.C."/>
            <person name="Singh A."/>
            <person name="Wilkins M.J."/>
            <person name="Karaoz U."/>
            <person name="Brodie E.L."/>
            <person name="Williams K.H."/>
            <person name="Hubbard S.S."/>
            <person name="Banfield J.F."/>
        </authorList>
    </citation>
    <scope>NUCLEOTIDE SEQUENCE [LARGE SCALE GENOMIC DNA]</scope>
</reference>